<dbReference type="AlphaFoldDB" id="D8LIG3"/>
<evidence type="ECO:0000313" key="5">
    <source>
        <dbReference type="Proteomes" id="UP000002630"/>
    </source>
</evidence>
<keyword evidence="1" id="KW-1133">Transmembrane helix</keyword>
<dbReference type="InParanoid" id="D8LIG3"/>
<organism evidence="4 5">
    <name type="scientific">Ectocarpus siliculosus</name>
    <name type="common">Brown alga</name>
    <name type="synonym">Conferva siliculosa</name>
    <dbReference type="NCBI Taxonomy" id="2880"/>
    <lineage>
        <taxon>Eukaryota</taxon>
        <taxon>Sar</taxon>
        <taxon>Stramenopiles</taxon>
        <taxon>Ochrophyta</taxon>
        <taxon>PX clade</taxon>
        <taxon>Phaeophyceae</taxon>
        <taxon>Ectocarpales</taxon>
        <taxon>Ectocarpaceae</taxon>
        <taxon>Ectocarpus</taxon>
    </lineage>
</organism>
<keyword evidence="2" id="KW-0732">Signal</keyword>
<dbReference type="GO" id="GO:0080120">
    <property type="term" value="P:CAAX-box protein maturation"/>
    <property type="evidence" value="ECO:0007669"/>
    <property type="project" value="UniProtKB-ARBA"/>
</dbReference>
<reference evidence="4 5" key="1">
    <citation type="journal article" date="2010" name="Nature">
        <title>The Ectocarpus genome and the independent evolution of multicellularity in brown algae.</title>
        <authorList>
            <person name="Cock J.M."/>
            <person name="Sterck L."/>
            <person name="Rouze P."/>
            <person name="Scornet D."/>
            <person name="Allen A.E."/>
            <person name="Amoutzias G."/>
            <person name="Anthouard V."/>
            <person name="Artiguenave F."/>
            <person name="Aury J.M."/>
            <person name="Badger J.H."/>
            <person name="Beszteri B."/>
            <person name="Billiau K."/>
            <person name="Bonnet E."/>
            <person name="Bothwell J.H."/>
            <person name="Bowler C."/>
            <person name="Boyen C."/>
            <person name="Brownlee C."/>
            <person name="Carrano C.J."/>
            <person name="Charrier B."/>
            <person name="Cho G.Y."/>
            <person name="Coelho S.M."/>
            <person name="Collen J."/>
            <person name="Corre E."/>
            <person name="Da Silva C."/>
            <person name="Delage L."/>
            <person name="Delaroque N."/>
            <person name="Dittami S.M."/>
            <person name="Doulbeau S."/>
            <person name="Elias M."/>
            <person name="Farnham G."/>
            <person name="Gachon C.M."/>
            <person name="Gschloessl B."/>
            <person name="Heesch S."/>
            <person name="Jabbari K."/>
            <person name="Jubin C."/>
            <person name="Kawai H."/>
            <person name="Kimura K."/>
            <person name="Kloareg B."/>
            <person name="Kupper F.C."/>
            <person name="Lang D."/>
            <person name="Le Bail A."/>
            <person name="Leblanc C."/>
            <person name="Lerouge P."/>
            <person name="Lohr M."/>
            <person name="Lopez P.J."/>
            <person name="Martens C."/>
            <person name="Maumus F."/>
            <person name="Michel G."/>
            <person name="Miranda-Saavedra D."/>
            <person name="Morales J."/>
            <person name="Moreau H."/>
            <person name="Motomura T."/>
            <person name="Nagasato C."/>
            <person name="Napoli C.A."/>
            <person name="Nelson D.R."/>
            <person name="Nyvall-Collen P."/>
            <person name="Peters A.F."/>
            <person name="Pommier C."/>
            <person name="Potin P."/>
            <person name="Poulain J."/>
            <person name="Quesneville H."/>
            <person name="Read B."/>
            <person name="Rensing S.A."/>
            <person name="Ritter A."/>
            <person name="Rousvoal S."/>
            <person name="Samanta M."/>
            <person name="Samson G."/>
            <person name="Schroeder D.C."/>
            <person name="Segurens B."/>
            <person name="Strittmatter M."/>
            <person name="Tonon T."/>
            <person name="Tregear J.W."/>
            <person name="Valentin K."/>
            <person name="von Dassow P."/>
            <person name="Yamagishi T."/>
            <person name="Van de Peer Y."/>
            <person name="Wincker P."/>
        </authorList>
    </citation>
    <scope>NUCLEOTIDE SEQUENCE [LARGE SCALE GENOMIC DNA]</scope>
    <source>
        <strain evidence="5">Ec32 / CCAP1310/4</strain>
    </source>
</reference>
<protein>
    <recommendedName>
        <fullName evidence="3">CAAX prenyl protease 2/Lysostaphin resistance protein A-like domain-containing protein</fullName>
    </recommendedName>
</protein>
<sequence length="331" mass="35907">MSAASMLCCLTCSLPGLSFVVSPPIRFNPHASPNHFGTRRQRRAARARGGGYFLRQRAGICSRRRIRRWDWAVRSKDLPRGVSSSRDAASDQEDDVLSFEEFEKALLSAAPSRDGWYRSADGAVDSAGARTGINWRLLVEDILVQPLFFGIFAVLAKPAMRGQVKSSLSVTLHGACVGILGSLPLFAYGLFLETRRDWGWVRKAQATTERAVLKLFGSKRQVTKVAAVSIPLSMLVSASEECGFRGLLPLILATHTSLPTAAIVVLSGIFCGVLHAVSLAYFLNATLNGIFFHCLLLSTGNIFVPMVAHAVHNAFALVHCHIKTSGGEPAK</sequence>
<keyword evidence="1" id="KW-0812">Transmembrane</keyword>
<evidence type="ECO:0000256" key="2">
    <source>
        <dbReference type="SAM" id="SignalP"/>
    </source>
</evidence>
<gene>
    <name evidence="4" type="ORF">Esi_0022_0098</name>
</gene>
<dbReference type="GO" id="GO:0004175">
    <property type="term" value="F:endopeptidase activity"/>
    <property type="evidence" value="ECO:0007669"/>
    <property type="project" value="UniProtKB-ARBA"/>
</dbReference>
<feature type="transmembrane region" description="Helical" evidence="1">
    <location>
        <begin position="135"/>
        <end position="156"/>
    </location>
</feature>
<dbReference type="Pfam" id="PF02517">
    <property type="entry name" value="Rce1-like"/>
    <property type="match status" value="1"/>
</dbReference>
<evidence type="ECO:0000259" key="3">
    <source>
        <dbReference type="Pfam" id="PF02517"/>
    </source>
</evidence>
<evidence type="ECO:0000313" key="4">
    <source>
        <dbReference type="EMBL" id="CBN80002.1"/>
    </source>
</evidence>
<feature type="signal peptide" evidence="2">
    <location>
        <begin position="1"/>
        <end position="18"/>
    </location>
</feature>
<dbReference type="OrthoDB" id="192835at2759"/>
<feature type="domain" description="CAAX prenyl protease 2/Lysostaphin resistance protein A-like" evidence="3">
    <location>
        <begin position="228"/>
        <end position="315"/>
    </location>
</feature>
<dbReference type="InterPro" id="IPR003675">
    <property type="entry name" value="Rce1/LyrA-like_dom"/>
</dbReference>
<proteinExistence type="predicted"/>
<accession>D8LIG3</accession>
<keyword evidence="5" id="KW-1185">Reference proteome</keyword>
<feature type="chain" id="PRO_5003117177" description="CAAX prenyl protease 2/Lysostaphin resistance protein A-like domain-containing protein" evidence="2">
    <location>
        <begin position="19"/>
        <end position="331"/>
    </location>
</feature>
<dbReference type="EMBL" id="FN649760">
    <property type="protein sequence ID" value="CBN80002.1"/>
    <property type="molecule type" value="Genomic_DNA"/>
</dbReference>
<keyword evidence="1" id="KW-0472">Membrane</keyword>
<feature type="transmembrane region" description="Helical" evidence="1">
    <location>
        <begin position="261"/>
        <end position="283"/>
    </location>
</feature>
<dbReference type="Proteomes" id="UP000002630">
    <property type="component" value="Unassembled WGS sequence"/>
</dbReference>
<feature type="transmembrane region" description="Helical" evidence="1">
    <location>
        <begin position="290"/>
        <end position="308"/>
    </location>
</feature>
<evidence type="ECO:0000256" key="1">
    <source>
        <dbReference type="SAM" id="Phobius"/>
    </source>
</evidence>
<name>D8LIG3_ECTSI</name>
<feature type="transmembrane region" description="Helical" evidence="1">
    <location>
        <begin position="168"/>
        <end position="191"/>
    </location>
</feature>